<proteinExistence type="inferred from homology"/>
<dbReference type="NCBIfam" id="NF009381">
    <property type="entry name" value="PRK12740.1-5"/>
    <property type="match status" value="1"/>
</dbReference>
<dbReference type="SMART" id="SM00889">
    <property type="entry name" value="EFG_IV"/>
    <property type="match status" value="1"/>
</dbReference>
<comment type="similarity">
    <text evidence="1 7">Belongs to the TRAFAC class translation factor GTPase superfamily. Classic translation factor GTPase family. EF-G/EF-2 subfamily.</text>
</comment>
<dbReference type="InterPro" id="IPR004161">
    <property type="entry name" value="EFTu-like_2"/>
</dbReference>
<dbReference type="CDD" id="cd04088">
    <property type="entry name" value="EFG_mtEFG_II"/>
    <property type="match status" value="1"/>
</dbReference>
<dbReference type="InterPro" id="IPR009000">
    <property type="entry name" value="Transl_B-barrel_sf"/>
</dbReference>
<dbReference type="InterPro" id="IPR014721">
    <property type="entry name" value="Ribsml_uS5_D2-typ_fold_subgr"/>
</dbReference>
<dbReference type="Pfam" id="PF03764">
    <property type="entry name" value="EFG_IV"/>
    <property type="match status" value="1"/>
</dbReference>
<dbReference type="SMART" id="SM00838">
    <property type="entry name" value="EFG_C"/>
    <property type="match status" value="1"/>
</dbReference>
<dbReference type="InterPro" id="IPR000640">
    <property type="entry name" value="EFG_V-like"/>
</dbReference>
<dbReference type="InterPro" id="IPR009022">
    <property type="entry name" value="EFG_III"/>
</dbReference>
<dbReference type="NCBIfam" id="NF009379">
    <property type="entry name" value="PRK12740.1-3"/>
    <property type="match status" value="1"/>
</dbReference>
<dbReference type="PANTHER" id="PTHR43261:SF1">
    <property type="entry name" value="RIBOSOME-RELEASING FACTOR 2, MITOCHONDRIAL"/>
    <property type="match status" value="1"/>
</dbReference>
<protein>
    <recommendedName>
        <fullName evidence="2 7">Elongation factor G</fullName>
        <shortName evidence="7">EF-G</shortName>
    </recommendedName>
</protein>
<dbReference type="InterPro" id="IPR005225">
    <property type="entry name" value="Small_GTP-bd"/>
</dbReference>
<dbReference type="SUPFAM" id="SSF54980">
    <property type="entry name" value="EF-G C-terminal domain-like"/>
    <property type="match status" value="2"/>
</dbReference>
<dbReference type="Proteomes" id="UP000789423">
    <property type="component" value="Unassembled WGS sequence"/>
</dbReference>
<dbReference type="CDD" id="cd01886">
    <property type="entry name" value="EF-G"/>
    <property type="match status" value="1"/>
</dbReference>
<evidence type="ECO:0000256" key="6">
    <source>
        <dbReference type="ARBA" id="ARBA00023134"/>
    </source>
</evidence>
<keyword evidence="6 7" id="KW-0342">GTP-binding</keyword>
<dbReference type="Gene3D" id="3.30.230.10">
    <property type="match status" value="1"/>
</dbReference>
<dbReference type="InterPro" id="IPR000795">
    <property type="entry name" value="T_Tr_GTP-bd_dom"/>
</dbReference>
<reference evidence="9 10" key="1">
    <citation type="submission" date="2021-10" db="EMBL/GenBank/DDBJ databases">
        <authorList>
            <person name="Criscuolo A."/>
        </authorList>
    </citation>
    <scope>NUCLEOTIDE SEQUENCE [LARGE SCALE GENOMIC DNA]</scope>
    <source>
        <strain evidence="10">CIP 111899</strain>
    </source>
</reference>
<dbReference type="SUPFAM" id="SSF50447">
    <property type="entry name" value="Translation proteins"/>
    <property type="match status" value="1"/>
</dbReference>
<dbReference type="InterPro" id="IPR020568">
    <property type="entry name" value="Ribosomal_Su5_D2-typ_SF"/>
</dbReference>
<dbReference type="GO" id="GO:0003746">
    <property type="term" value="F:translation elongation factor activity"/>
    <property type="evidence" value="ECO:0007669"/>
    <property type="project" value="UniProtKB-KW"/>
</dbReference>
<dbReference type="InterPro" id="IPR041095">
    <property type="entry name" value="EFG_II"/>
</dbReference>
<sequence>MTREFSLKNTRNIGIMAHIDAGKTTATERILYYTGRIHKIGETHEGASQMDWMEQEQERGITITSAATTAQWKGHRVNIIDTPGHVDFTVEVERSLRVLDGAVAVLDAQSGVEPQTETVWRQATTYGVPRIVFVNKMDKIGADFLYSVGTIHDRLQANAHPIQLPIGAEDEFTGIIDLVEECAYMYANDLGTDIQRVEIPAEHKELADEYRGKLIEAVAELDEEMMMKYLEGEEITVEELKAGIRKATTSVEFFPVICGSAFKNKGVQILLDAVIDYLPSPLDVPAIKGTLPDTEEEVERHSSDEEPFAALAFKIMTDPYVGKLTFFRVYSGVLNSGSYVKNSTKGKRERVGRILQMHANSREEISTVYAGDIAAAVGLKDTTTGDTLCDEKSLVILESMEFPEPVISVAIEPKSKADQDKMGTALSKLSEEDPTFRAHTDQETGQTIIAGMGELHLDIIVDRMRREFKVEANVGAPQVAYRETFRAAAKVEGKFARQSGGRGQFGHVWIEFEPNEEGKGFEFQNKIVGGVVPREYIPAVGAGLEDALKNGVLAGYPLVDIKAALVDGSYHDVDSSEMAFKIAASMALKAAVSKCNPVILEPMMKVEVVIPEEYMGDIMGDVTSRRGRVEGMEARGNAQVVRAMVPLSEMFGYATSLRSNTQGRGTFSMVFDHYEEVPRSISEEIVKKNKGE</sequence>
<keyword evidence="4 7" id="KW-0251">Elongation factor</keyword>
<dbReference type="InterPro" id="IPR031157">
    <property type="entry name" value="G_TR_CS"/>
</dbReference>
<comment type="subcellular location">
    <subcellularLocation>
        <location evidence="7">Cytoplasm</location>
    </subcellularLocation>
</comment>
<dbReference type="Gene3D" id="3.40.50.300">
    <property type="entry name" value="P-loop containing nucleotide triphosphate hydrolases"/>
    <property type="match status" value="1"/>
</dbReference>
<keyword evidence="5 7" id="KW-0648">Protein biosynthesis</keyword>
<dbReference type="PRINTS" id="PR00315">
    <property type="entry name" value="ELONGATNFCT"/>
</dbReference>
<dbReference type="CDD" id="cd03713">
    <property type="entry name" value="EFG_mtEFG_C"/>
    <property type="match status" value="1"/>
</dbReference>
<dbReference type="Gene3D" id="3.30.70.240">
    <property type="match status" value="1"/>
</dbReference>
<comment type="function">
    <text evidence="7">Catalyzes the GTP-dependent ribosomal translocation step during translation elongation. During this step, the ribosome changes from the pre-translocational (PRE) to the post-translocational (POST) state as the newly formed A-site-bound peptidyl-tRNA and P-site-bound deacylated tRNA move to the P and E sites, respectively. Catalyzes the coordinated movement of the two tRNA molecules, the mRNA and conformational changes in the ribosome.</text>
</comment>
<keyword evidence="10" id="KW-1185">Reference proteome</keyword>
<evidence type="ECO:0000256" key="5">
    <source>
        <dbReference type="ARBA" id="ARBA00022917"/>
    </source>
</evidence>
<name>A0ABN7ZZN4_9BACI</name>
<dbReference type="Pfam" id="PF14492">
    <property type="entry name" value="EFG_III"/>
    <property type="match status" value="1"/>
</dbReference>
<evidence type="ECO:0000256" key="3">
    <source>
        <dbReference type="ARBA" id="ARBA00022741"/>
    </source>
</evidence>
<dbReference type="InterPro" id="IPR004540">
    <property type="entry name" value="Transl_elong_EFG/EF2"/>
</dbReference>
<evidence type="ECO:0000256" key="4">
    <source>
        <dbReference type="ARBA" id="ARBA00022768"/>
    </source>
</evidence>
<dbReference type="Gene3D" id="2.40.30.10">
    <property type="entry name" value="Translation factors"/>
    <property type="match status" value="1"/>
</dbReference>
<evidence type="ECO:0000256" key="7">
    <source>
        <dbReference type="HAMAP-Rule" id="MF_00054"/>
    </source>
</evidence>
<dbReference type="Pfam" id="PF00679">
    <property type="entry name" value="EFG_C"/>
    <property type="match status" value="1"/>
</dbReference>
<evidence type="ECO:0000313" key="10">
    <source>
        <dbReference type="Proteomes" id="UP000789423"/>
    </source>
</evidence>
<organism evidence="9 10">
    <name type="scientific">Bacillus rhizoplanae</name>
    <dbReference type="NCBI Taxonomy" id="2880966"/>
    <lineage>
        <taxon>Bacteria</taxon>
        <taxon>Bacillati</taxon>
        <taxon>Bacillota</taxon>
        <taxon>Bacilli</taxon>
        <taxon>Bacillales</taxon>
        <taxon>Bacillaceae</taxon>
        <taxon>Bacillus</taxon>
    </lineage>
</organism>
<dbReference type="InterPro" id="IPR047872">
    <property type="entry name" value="EFG_IV"/>
</dbReference>
<dbReference type="InterPro" id="IPR005517">
    <property type="entry name" value="Transl_elong_EFG/EF2_IV"/>
</dbReference>
<dbReference type="CDD" id="cd16262">
    <property type="entry name" value="EFG_III"/>
    <property type="match status" value="1"/>
</dbReference>
<evidence type="ECO:0000256" key="1">
    <source>
        <dbReference type="ARBA" id="ARBA00005870"/>
    </source>
</evidence>
<gene>
    <name evidence="7 9" type="primary">fusA</name>
    <name evidence="9" type="ORF">BACCIP111899_03399</name>
</gene>
<dbReference type="PANTHER" id="PTHR43261">
    <property type="entry name" value="TRANSLATION ELONGATION FACTOR G-RELATED"/>
    <property type="match status" value="1"/>
</dbReference>
<dbReference type="HAMAP" id="MF_00054_B">
    <property type="entry name" value="EF_G_EF_2_B"/>
    <property type="match status" value="1"/>
</dbReference>
<dbReference type="PROSITE" id="PS00301">
    <property type="entry name" value="G_TR_1"/>
    <property type="match status" value="1"/>
</dbReference>
<keyword evidence="7" id="KW-0963">Cytoplasm</keyword>
<dbReference type="Pfam" id="PF00009">
    <property type="entry name" value="GTP_EFTU"/>
    <property type="match status" value="1"/>
</dbReference>
<dbReference type="NCBIfam" id="TIGR00231">
    <property type="entry name" value="small_GTP"/>
    <property type="match status" value="1"/>
</dbReference>
<evidence type="ECO:0000259" key="8">
    <source>
        <dbReference type="PROSITE" id="PS51722"/>
    </source>
</evidence>
<dbReference type="NCBIfam" id="TIGR00484">
    <property type="entry name" value="EF-G"/>
    <property type="match status" value="1"/>
</dbReference>
<dbReference type="InterPro" id="IPR035649">
    <property type="entry name" value="EFG_V"/>
</dbReference>
<dbReference type="EMBL" id="CAKJTI010000023">
    <property type="protein sequence ID" value="CAG9614172.1"/>
    <property type="molecule type" value="Genomic_DNA"/>
</dbReference>
<feature type="binding site" evidence="7">
    <location>
        <begin position="135"/>
        <end position="138"/>
    </location>
    <ligand>
        <name>GTP</name>
        <dbReference type="ChEBI" id="CHEBI:37565"/>
    </ligand>
</feature>
<feature type="domain" description="Tr-type G" evidence="8">
    <location>
        <begin position="8"/>
        <end position="282"/>
    </location>
</feature>
<feature type="binding site" evidence="7">
    <location>
        <begin position="81"/>
        <end position="85"/>
    </location>
    <ligand>
        <name>GTP</name>
        <dbReference type="ChEBI" id="CHEBI:37565"/>
    </ligand>
</feature>
<keyword evidence="3 7" id="KW-0547">Nucleotide-binding</keyword>
<dbReference type="SUPFAM" id="SSF54211">
    <property type="entry name" value="Ribosomal protein S5 domain 2-like"/>
    <property type="match status" value="1"/>
</dbReference>
<feature type="binding site" evidence="7">
    <location>
        <begin position="17"/>
        <end position="24"/>
    </location>
    <ligand>
        <name>GTP</name>
        <dbReference type="ChEBI" id="CHEBI:37565"/>
    </ligand>
</feature>
<dbReference type="Gene3D" id="3.30.70.870">
    <property type="entry name" value="Elongation Factor G (Translational Gtpase), domain 3"/>
    <property type="match status" value="1"/>
</dbReference>
<dbReference type="NCBIfam" id="NF009891">
    <property type="entry name" value="PRK13351.1-1"/>
    <property type="match status" value="1"/>
</dbReference>
<evidence type="ECO:0000313" key="9">
    <source>
        <dbReference type="EMBL" id="CAG9614172.1"/>
    </source>
</evidence>
<dbReference type="CDD" id="cd01434">
    <property type="entry name" value="EFG_mtEFG1_IV"/>
    <property type="match status" value="1"/>
</dbReference>
<dbReference type="Pfam" id="PF03144">
    <property type="entry name" value="GTP_EFTU_D2"/>
    <property type="match status" value="1"/>
</dbReference>
<dbReference type="InterPro" id="IPR035647">
    <property type="entry name" value="EFG_III/V"/>
</dbReference>
<dbReference type="InterPro" id="IPR027417">
    <property type="entry name" value="P-loop_NTPase"/>
</dbReference>
<accession>A0ABN7ZZN4</accession>
<dbReference type="SUPFAM" id="SSF52540">
    <property type="entry name" value="P-loop containing nucleoside triphosphate hydrolases"/>
    <property type="match status" value="1"/>
</dbReference>
<comment type="caution">
    <text evidence="9">The sequence shown here is derived from an EMBL/GenBank/DDBJ whole genome shotgun (WGS) entry which is preliminary data.</text>
</comment>
<dbReference type="RefSeq" id="WP_230576166.1">
    <property type="nucleotide sequence ID" value="NZ_CAKJTI010000023.1"/>
</dbReference>
<dbReference type="PROSITE" id="PS51722">
    <property type="entry name" value="G_TR_2"/>
    <property type="match status" value="1"/>
</dbReference>
<evidence type="ECO:0000256" key="2">
    <source>
        <dbReference type="ARBA" id="ARBA00017872"/>
    </source>
</evidence>